<keyword evidence="1" id="KW-0472">Membrane</keyword>
<protein>
    <submittedName>
        <fullName evidence="2">Heptaprenyl diphosphate synthase</fullName>
    </submittedName>
</protein>
<comment type="caution">
    <text evidence="2">The sequence shown here is derived from an EMBL/GenBank/DDBJ whole genome shotgun (WGS) entry which is preliminary data.</text>
</comment>
<feature type="transmembrane region" description="Helical" evidence="1">
    <location>
        <begin position="144"/>
        <end position="164"/>
    </location>
</feature>
<accession>A0A1H2W0S0</accession>
<dbReference type="OMA" id="VFHNIGQ"/>
<organism evidence="2 3">
    <name type="scientific">Acidaminococcus fermentans</name>
    <dbReference type="NCBI Taxonomy" id="905"/>
    <lineage>
        <taxon>Bacteria</taxon>
        <taxon>Bacillati</taxon>
        <taxon>Bacillota</taxon>
        <taxon>Negativicutes</taxon>
        <taxon>Acidaminococcales</taxon>
        <taxon>Acidaminococcaceae</taxon>
        <taxon>Acidaminococcus</taxon>
    </lineage>
</organism>
<sequence>MPSSDKLTIHEMTQLGVLLAAAIALRLAETSLAWLLPLPGAHLGLANTVTIIVLYLYGPGKTALFLTCRILLTGLLFTGLLTPGFLIGLGGAALSFAGMALARKHQWFSTVGVGLLGAFLHNCGQILVAVAIMRTPALFSYLPVLIAIGIPTGLFTGFLAGFFLERMKEKDSAA</sequence>
<feature type="transmembrane region" description="Helical" evidence="1">
    <location>
        <begin position="107"/>
        <end position="132"/>
    </location>
</feature>
<dbReference type="AlphaFoldDB" id="A0A1H2W0S0"/>
<dbReference type="InterPro" id="IPR010898">
    <property type="entry name" value="Hpre_diP_synth_I"/>
</dbReference>
<dbReference type="Pfam" id="PF07456">
    <property type="entry name" value="Hpre_diP_synt_I"/>
    <property type="match status" value="1"/>
</dbReference>
<evidence type="ECO:0000313" key="3">
    <source>
        <dbReference type="Proteomes" id="UP000182379"/>
    </source>
</evidence>
<name>A0A1H2W0S0_ACIFE</name>
<feature type="transmembrane region" description="Helical" evidence="1">
    <location>
        <begin position="40"/>
        <end position="58"/>
    </location>
</feature>
<gene>
    <name evidence="2" type="ORF">SAMN05216495_10561</name>
</gene>
<dbReference type="Gene3D" id="1.10.1760.20">
    <property type="match status" value="1"/>
</dbReference>
<keyword evidence="1" id="KW-0812">Transmembrane</keyword>
<evidence type="ECO:0000256" key="1">
    <source>
        <dbReference type="SAM" id="Phobius"/>
    </source>
</evidence>
<keyword evidence="1" id="KW-1133">Transmembrane helix</keyword>
<dbReference type="InterPro" id="IPR014535">
    <property type="entry name" value="Hpre_diP_synt_I"/>
</dbReference>
<proteinExistence type="predicted"/>
<reference evidence="2 3" key="1">
    <citation type="submission" date="2016-10" db="EMBL/GenBank/DDBJ databases">
        <authorList>
            <person name="Varghese N."/>
            <person name="Submissions S."/>
        </authorList>
    </citation>
    <scope>NUCLEOTIDE SEQUENCE [LARGE SCALE GENOMIC DNA]</scope>
    <source>
        <strain evidence="2 3">WCC6</strain>
    </source>
</reference>
<dbReference type="Proteomes" id="UP000182379">
    <property type="component" value="Unassembled WGS sequence"/>
</dbReference>
<feature type="transmembrane region" description="Helical" evidence="1">
    <location>
        <begin position="70"/>
        <end position="101"/>
    </location>
</feature>
<dbReference type="PIRSF" id="PIRSF027391">
    <property type="entry name" value="Hpre_diP_synt_I"/>
    <property type="match status" value="1"/>
</dbReference>
<evidence type="ECO:0000313" key="2">
    <source>
        <dbReference type="EMBL" id="SDW74272.1"/>
    </source>
</evidence>
<dbReference type="EMBL" id="FNOP01000005">
    <property type="protein sequence ID" value="SDW74272.1"/>
    <property type="molecule type" value="Genomic_DNA"/>
</dbReference>